<gene>
    <name evidence="1" type="ORF">ACFOZ7_22645</name>
</gene>
<organism evidence="1 2">
    <name type="scientific">Natribaculum luteum</name>
    <dbReference type="NCBI Taxonomy" id="1586232"/>
    <lineage>
        <taxon>Archaea</taxon>
        <taxon>Methanobacteriati</taxon>
        <taxon>Methanobacteriota</taxon>
        <taxon>Stenosarchaea group</taxon>
        <taxon>Halobacteria</taxon>
        <taxon>Halobacteriales</taxon>
        <taxon>Natrialbaceae</taxon>
        <taxon>Natribaculum</taxon>
    </lineage>
</organism>
<protein>
    <submittedName>
        <fullName evidence="1">Uncharacterized protein</fullName>
    </submittedName>
</protein>
<dbReference type="EMBL" id="JBHSDJ010000133">
    <property type="protein sequence ID" value="MFC4249697.1"/>
    <property type="molecule type" value="Genomic_DNA"/>
</dbReference>
<comment type="caution">
    <text evidence="1">The sequence shown here is derived from an EMBL/GenBank/DDBJ whole genome shotgun (WGS) entry which is preliminary data.</text>
</comment>
<dbReference type="Proteomes" id="UP001595821">
    <property type="component" value="Unassembled WGS sequence"/>
</dbReference>
<dbReference type="GeneID" id="71853310"/>
<reference evidence="1 2" key="1">
    <citation type="journal article" date="2014" name="Int. J. Syst. Evol. Microbiol.">
        <title>Complete genome sequence of Corynebacterium casei LMG S-19264T (=DSM 44701T), isolated from a smear-ripened cheese.</title>
        <authorList>
            <consortium name="US DOE Joint Genome Institute (JGI-PGF)"/>
            <person name="Walter F."/>
            <person name="Albersmeier A."/>
            <person name="Kalinowski J."/>
            <person name="Ruckert C."/>
        </authorList>
    </citation>
    <scope>NUCLEOTIDE SEQUENCE [LARGE SCALE GENOMIC DNA]</scope>
    <source>
        <strain evidence="1 2">IBRC-M 10912</strain>
    </source>
</reference>
<dbReference type="AlphaFoldDB" id="A0ABD5P696"/>
<dbReference type="RefSeq" id="WP_246973026.1">
    <property type="nucleotide sequence ID" value="NZ_CP095397.1"/>
</dbReference>
<proteinExistence type="predicted"/>
<name>A0ABD5P696_9EURY</name>
<sequence>MPTDQPPIPHEALPPGWGPAEVRNDHVAYRHRQPQIELVAERTEANQSHPALGLCRCWELRYRHPIGELSITKSIGHVSTRRAAFEGLLESMNRIHEFVDDLHNPLEVRTALESVSLDSVVPDGAARPQ</sequence>
<evidence type="ECO:0000313" key="2">
    <source>
        <dbReference type="Proteomes" id="UP001595821"/>
    </source>
</evidence>
<evidence type="ECO:0000313" key="1">
    <source>
        <dbReference type="EMBL" id="MFC4249697.1"/>
    </source>
</evidence>
<accession>A0ABD5P696</accession>